<keyword evidence="2" id="KW-1185">Reference proteome</keyword>
<reference evidence="1 2" key="1">
    <citation type="journal article" date="2019" name="Sci. Rep.">
        <title>A high-quality genome of Eragrostis curvula grass provides insights into Poaceae evolution and supports new strategies to enhance forage quality.</title>
        <authorList>
            <person name="Carballo J."/>
            <person name="Santos B.A.C.M."/>
            <person name="Zappacosta D."/>
            <person name="Garbus I."/>
            <person name="Selva J.P."/>
            <person name="Gallo C.A."/>
            <person name="Diaz A."/>
            <person name="Albertini E."/>
            <person name="Caccamo M."/>
            <person name="Echenique V."/>
        </authorList>
    </citation>
    <scope>NUCLEOTIDE SEQUENCE [LARGE SCALE GENOMIC DNA]</scope>
    <source>
        <strain evidence="2">cv. Victoria</strain>
        <tissue evidence="1">Leaf</tissue>
    </source>
</reference>
<proteinExistence type="predicted"/>
<evidence type="ECO:0000313" key="2">
    <source>
        <dbReference type="Proteomes" id="UP000324897"/>
    </source>
</evidence>
<comment type="caution">
    <text evidence="1">The sequence shown here is derived from an EMBL/GenBank/DDBJ whole genome shotgun (WGS) entry which is preliminary data.</text>
</comment>
<name>A0A5J9U6B5_9POAL</name>
<accession>A0A5J9U6B5</accession>
<dbReference type="Gramene" id="TVU19017">
    <property type="protein sequence ID" value="TVU19017"/>
    <property type="gene ID" value="EJB05_35140"/>
</dbReference>
<protein>
    <submittedName>
        <fullName evidence="1">Uncharacterized protein</fullName>
    </submittedName>
</protein>
<dbReference type="EMBL" id="RWGY01000029">
    <property type="protein sequence ID" value="TVU19017.1"/>
    <property type="molecule type" value="Genomic_DNA"/>
</dbReference>
<dbReference type="Proteomes" id="UP000324897">
    <property type="component" value="Chromosome 7"/>
</dbReference>
<organism evidence="1 2">
    <name type="scientific">Eragrostis curvula</name>
    <name type="common">weeping love grass</name>
    <dbReference type="NCBI Taxonomy" id="38414"/>
    <lineage>
        <taxon>Eukaryota</taxon>
        <taxon>Viridiplantae</taxon>
        <taxon>Streptophyta</taxon>
        <taxon>Embryophyta</taxon>
        <taxon>Tracheophyta</taxon>
        <taxon>Spermatophyta</taxon>
        <taxon>Magnoliopsida</taxon>
        <taxon>Liliopsida</taxon>
        <taxon>Poales</taxon>
        <taxon>Poaceae</taxon>
        <taxon>PACMAD clade</taxon>
        <taxon>Chloridoideae</taxon>
        <taxon>Eragrostideae</taxon>
        <taxon>Eragrostidinae</taxon>
        <taxon>Eragrostis</taxon>
    </lineage>
</organism>
<evidence type="ECO:0000313" key="1">
    <source>
        <dbReference type="EMBL" id="TVU19017.1"/>
    </source>
</evidence>
<gene>
    <name evidence="1" type="ORF">EJB05_35140</name>
</gene>
<sequence>MVAPRSQWRIREDKTLKSSTCMRREDMLVGQDRLDSLQCRWSWREHSGRRNYESSYRILLWSWTRKHAQQKFWAQAHDLTKALNPLVSTLPSTNALRPCHVGTRYRSSPATAPTWLVGSADPLLTHPPARAGSALFPCLPLPTLGLEQAAGNFLSADGSDRYQEPTRFARMI</sequence>
<feature type="non-terminal residue" evidence="1">
    <location>
        <position position="1"/>
    </location>
</feature>
<dbReference type="AlphaFoldDB" id="A0A5J9U6B5"/>